<keyword evidence="3 7" id="KW-0064">Aspartyl protease</keyword>
<dbReference type="FunFam" id="2.40.70.10:FF:000026">
    <property type="entry name" value="Endothiapepsin"/>
    <property type="match status" value="1"/>
</dbReference>
<evidence type="ECO:0000256" key="5">
    <source>
        <dbReference type="PIRSR" id="PIRSR601461-1"/>
    </source>
</evidence>
<protein>
    <recommendedName>
        <fullName evidence="9">Peptidase A1 domain-containing protein</fullName>
    </recommendedName>
</protein>
<keyword evidence="2 7" id="KW-0645">Protease</keyword>
<comment type="caution">
    <text evidence="10">The sequence shown here is derived from an EMBL/GenBank/DDBJ whole genome shotgun (WGS) entry which is preliminary data.</text>
</comment>
<evidence type="ECO:0000256" key="7">
    <source>
        <dbReference type="RuleBase" id="RU000454"/>
    </source>
</evidence>
<gene>
    <name evidence="10" type="ORF">RRF57_001191</name>
</gene>
<feature type="signal peptide" evidence="8">
    <location>
        <begin position="1"/>
        <end position="27"/>
    </location>
</feature>
<evidence type="ECO:0000256" key="3">
    <source>
        <dbReference type="ARBA" id="ARBA00022750"/>
    </source>
</evidence>
<accession>A0AAN7YUR8</accession>
<dbReference type="InterPro" id="IPR001969">
    <property type="entry name" value="Aspartic_peptidase_AS"/>
</dbReference>
<dbReference type="Pfam" id="PF00026">
    <property type="entry name" value="Asp"/>
    <property type="match status" value="1"/>
</dbReference>
<dbReference type="Proteomes" id="UP001305414">
    <property type="component" value="Unassembled WGS sequence"/>
</dbReference>
<proteinExistence type="inferred from homology"/>
<keyword evidence="6" id="KW-1015">Disulfide bond</keyword>
<dbReference type="InterPro" id="IPR033121">
    <property type="entry name" value="PEPTIDASE_A1"/>
</dbReference>
<keyword evidence="4 7" id="KW-0378">Hydrolase</keyword>
<feature type="active site" evidence="5">
    <location>
        <position position="299"/>
    </location>
</feature>
<name>A0AAN7YUR8_9PEZI</name>
<feature type="domain" description="Peptidase A1" evidence="9">
    <location>
        <begin position="96"/>
        <end position="405"/>
    </location>
</feature>
<sequence length="409" mass="43088">MLSSTPKMIPSTATLALFSAILGAVSAVPPPQPGRFTVNQTRNANFRRHGPAQVAKTYLKYGRPVPAGLAATLGMTNSKRSHGSVATDPQEYDSEWLTPVQIGTPAQTLNLDFDSGSSDLWVFSTDTSSRYVNGQTQYSPSKSSSSSKLRNARWSISYGDGSSSSGIVYTDVVTIGGLSVSKQAVESAQTVSSSFTQESALDGLLGLSFSSLNTVTPTQQKTWFDNIKGSLDSPVFAVDFKAGGVPGSYDFGYIDSSKYTGSITYTSVSMRQGFWEFSSTGYAVGSGSFKSTSIDGIADTGTTLLYVPSSIVSAYYSQVSGARNDNSAGGYTFPCSASLPDFTFGIGSARIVIPGEYINYAPYTGNTCFGGIQSSSGIGINIFGDVALKSAYVVFDSNGPRLGWASKNL</sequence>
<evidence type="ECO:0000256" key="2">
    <source>
        <dbReference type="ARBA" id="ARBA00022670"/>
    </source>
</evidence>
<evidence type="ECO:0000313" key="11">
    <source>
        <dbReference type="Proteomes" id="UP001305414"/>
    </source>
</evidence>
<dbReference type="GO" id="GO:0006508">
    <property type="term" value="P:proteolysis"/>
    <property type="evidence" value="ECO:0007669"/>
    <property type="project" value="UniProtKB-KW"/>
</dbReference>
<dbReference type="SUPFAM" id="SSF50630">
    <property type="entry name" value="Acid proteases"/>
    <property type="match status" value="1"/>
</dbReference>
<feature type="chain" id="PRO_5042832252" description="Peptidase A1 domain-containing protein" evidence="8">
    <location>
        <begin position="28"/>
        <end position="409"/>
    </location>
</feature>
<feature type="active site" evidence="5">
    <location>
        <position position="114"/>
    </location>
</feature>
<dbReference type="Gene3D" id="2.40.70.10">
    <property type="entry name" value="Acid Proteases"/>
    <property type="match status" value="2"/>
</dbReference>
<evidence type="ECO:0000256" key="8">
    <source>
        <dbReference type="SAM" id="SignalP"/>
    </source>
</evidence>
<dbReference type="AlphaFoldDB" id="A0AAN7YUR8"/>
<organism evidence="10 11">
    <name type="scientific">Xylaria bambusicola</name>
    <dbReference type="NCBI Taxonomy" id="326684"/>
    <lineage>
        <taxon>Eukaryota</taxon>
        <taxon>Fungi</taxon>
        <taxon>Dikarya</taxon>
        <taxon>Ascomycota</taxon>
        <taxon>Pezizomycotina</taxon>
        <taxon>Sordariomycetes</taxon>
        <taxon>Xylariomycetidae</taxon>
        <taxon>Xylariales</taxon>
        <taxon>Xylariaceae</taxon>
        <taxon>Xylaria</taxon>
    </lineage>
</organism>
<dbReference type="InterPro" id="IPR021109">
    <property type="entry name" value="Peptidase_aspartic_dom_sf"/>
</dbReference>
<dbReference type="EMBL" id="JAWHQM010000002">
    <property type="protein sequence ID" value="KAK5625475.1"/>
    <property type="molecule type" value="Genomic_DNA"/>
</dbReference>
<evidence type="ECO:0000256" key="6">
    <source>
        <dbReference type="PIRSR" id="PIRSR601461-2"/>
    </source>
</evidence>
<feature type="disulfide bond" evidence="6">
    <location>
        <begin position="335"/>
        <end position="368"/>
    </location>
</feature>
<evidence type="ECO:0000256" key="4">
    <source>
        <dbReference type="ARBA" id="ARBA00022801"/>
    </source>
</evidence>
<dbReference type="PROSITE" id="PS00141">
    <property type="entry name" value="ASP_PROTEASE"/>
    <property type="match status" value="1"/>
</dbReference>
<dbReference type="InterPro" id="IPR034163">
    <property type="entry name" value="Aspergillopepsin-like_cat_dom"/>
</dbReference>
<dbReference type="PANTHER" id="PTHR47966">
    <property type="entry name" value="BETA-SITE APP-CLEAVING ENZYME, ISOFORM A-RELATED"/>
    <property type="match status" value="1"/>
</dbReference>
<dbReference type="PANTHER" id="PTHR47966:SF2">
    <property type="entry name" value="ASPERGILLOPEPSIN-1-RELATED"/>
    <property type="match status" value="1"/>
</dbReference>
<dbReference type="CDD" id="cd06097">
    <property type="entry name" value="Aspergillopepsin_like"/>
    <property type="match status" value="1"/>
</dbReference>
<keyword evidence="8" id="KW-0732">Signal</keyword>
<comment type="similarity">
    <text evidence="1 7">Belongs to the peptidase A1 family.</text>
</comment>
<dbReference type="PROSITE" id="PS51767">
    <property type="entry name" value="PEPTIDASE_A1"/>
    <property type="match status" value="1"/>
</dbReference>
<dbReference type="PRINTS" id="PR00792">
    <property type="entry name" value="PEPSIN"/>
</dbReference>
<evidence type="ECO:0000256" key="1">
    <source>
        <dbReference type="ARBA" id="ARBA00007447"/>
    </source>
</evidence>
<keyword evidence="11" id="KW-1185">Reference proteome</keyword>
<dbReference type="InterPro" id="IPR001461">
    <property type="entry name" value="Aspartic_peptidase_A1"/>
</dbReference>
<evidence type="ECO:0000259" key="9">
    <source>
        <dbReference type="PROSITE" id="PS51767"/>
    </source>
</evidence>
<reference evidence="10 11" key="1">
    <citation type="submission" date="2023-10" db="EMBL/GenBank/DDBJ databases">
        <title>Draft genome sequence of Xylaria bambusicola isolate GMP-LS, the root and basal stem rot pathogen of sugarcane in Indonesia.</title>
        <authorList>
            <person name="Selvaraj P."/>
            <person name="Muralishankar V."/>
            <person name="Muruganantham S."/>
            <person name="Sp S."/>
            <person name="Haryani S."/>
            <person name="Lau K.J.X."/>
            <person name="Naqvi N.I."/>
        </authorList>
    </citation>
    <scope>NUCLEOTIDE SEQUENCE [LARGE SCALE GENOMIC DNA]</scope>
    <source>
        <strain evidence="10">GMP-LS</strain>
    </source>
</reference>
<evidence type="ECO:0000313" key="10">
    <source>
        <dbReference type="EMBL" id="KAK5625475.1"/>
    </source>
</evidence>
<dbReference type="FunFam" id="2.40.70.10:FF:000024">
    <property type="entry name" value="Endothiapepsin"/>
    <property type="match status" value="1"/>
</dbReference>
<dbReference type="GO" id="GO:0004190">
    <property type="term" value="F:aspartic-type endopeptidase activity"/>
    <property type="evidence" value="ECO:0007669"/>
    <property type="project" value="UniProtKB-KW"/>
</dbReference>